<keyword evidence="3" id="KW-1185">Reference proteome</keyword>
<proteinExistence type="predicted"/>
<name>A0A916W9W5_9HYPH</name>
<reference evidence="2" key="2">
    <citation type="submission" date="2020-09" db="EMBL/GenBank/DDBJ databases">
        <authorList>
            <person name="Sun Q."/>
            <person name="Zhou Y."/>
        </authorList>
    </citation>
    <scope>NUCLEOTIDE SEQUENCE</scope>
    <source>
        <strain evidence="2">CGMCC 1.15082</strain>
    </source>
</reference>
<evidence type="ECO:0000256" key="1">
    <source>
        <dbReference type="SAM" id="MobiDB-lite"/>
    </source>
</evidence>
<dbReference type="Proteomes" id="UP000646478">
    <property type="component" value="Unassembled WGS sequence"/>
</dbReference>
<sequence length="49" mass="5750">MMSRPYVYLTLTFFMVLLSSMHPFGTPQDAETKSENREEFAKDFISRAK</sequence>
<organism evidence="2 3">
    <name type="scientific">Brucella endophytica</name>
    <dbReference type="NCBI Taxonomy" id="1963359"/>
    <lineage>
        <taxon>Bacteria</taxon>
        <taxon>Pseudomonadati</taxon>
        <taxon>Pseudomonadota</taxon>
        <taxon>Alphaproteobacteria</taxon>
        <taxon>Hyphomicrobiales</taxon>
        <taxon>Brucellaceae</taxon>
        <taxon>Brucella/Ochrobactrum group</taxon>
        <taxon>Brucella</taxon>
    </lineage>
</organism>
<dbReference type="AlphaFoldDB" id="A0A916W9W5"/>
<evidence type="ECO:0000313" key="2">
    <source>
        <dbReference type="EMBL" id="GGA80948.1"/>
    </source>
</evidence>
<dbReference type="RefSeq" id="WP_188821229.1">
    <property type="nucleotide sequence ID" value="NZ_BMHH01000002.1"/>
</dbReference>
<comment type="caution">
    <text evidence="2">The sequence shown here is derived from an EMBL/GenBank/DDBJ whole genome shotgun (WGS) entry which is preliminary data.</text>
</comment>
<dbReference type="EMBL" id="BMHH01000002">
    <property type="protein sequence ID" value="GGA80948.1"/>
    <property type="molecule type" value="Genomic_DNA"/>
</dbReference>
<feature type="region of interest" description="Disordered" evidence="1">
    <location>
        <begin position="25"/>
        <end position="49"/>
    </location>
</feature>
<feature type="compositionally biased region" description="Basic and acidic residues" evidence="1">
    <location>
        <begin position="30"/>
        <end position="49"/>
    </location>
</feature>
<protein>
    <submittedName>
        <fullName evidence="2">Uncharacterized protein</fullName>
    </submittedName>
</protein>
<gene>
    <name evidence="2" type="ORF">GCM10011491_05280</name>
</gene>
<evidence type="ECO:0000313" key="3">
    <source>
        <dbReference type="Proteomes" id="UP000646478"/>
    </source>
</evidence>
<reference evidence="2" key="1">
    <citation type="journal article" date="2014" name="Int. J. Syst. Evol. Microbiol.">
        <title>Complete genome sequence of Corynebacterium casei LMG S-19264T (=DSM 44701T), isolated from a smear-ripened cheese.</title>
        <authorList>
            <consortium name="US DOE Joint Genome Institute (JGI-PGF)"/>
            <person name="Walter F."/>
            <person name="Albersmeier A."/>
            <person name="Kalinowski J."/>
            <person name="Ruckert C."/>
        </authorList>
    </citation>
    <scope>NUCLEOTIDE SEQUENCE</scope>
    <source>
        <strain evidence="2">CGMCC 1.15082</strain>
    </source>
</reference>
<accession>A0A916W9W5</accession>